<dbReference type="CDD" id="cd03230">
    <property type="entry name" value="ABC_DR_subfamily_A"/>
    <property type="match status" value="1"/>
</dbReference>
<dbReference type="RefSeq" id="WP_146962078.1">
    <property type="nucleotide sequence ID" value="NZ_CP042467.1"/>
</dbReference>
<keyword evidence="2" id="KW-0813">Transport</keyword>
<keyword evidence="4 6" id="KW-0067">ATP-binding</keyword>
<keyword evidence="3" id="KW-0547">Nucleotide-binding</keyword>
<dbReference type="PROSITE" id="PS00211">
    <property type="entry name" value="ABC_TRANSPORTER_1"/>
    <property type="match status" value="1"/>
</dbReference>
<dbReference type="PROSITE" id="PS50893">
    <property type="entry name" value="ABC_TRANSPORTER_2"/>
    <property type="match status" value="1"/>
</dbReference>
<sequence length="318" mass="35575">MSEKEKNIPLIGSGDPVIAVRRASLWYGQVIGINDITLDIGSGVIGLLGPNGAGKSTFMKVLTGQLHPSTGGVAIHGKLVWNNPEIMSKVGFVPEQDAFYEEMTGLEFVTFLTQLQGFSKEKAAELAKDAIAEVSLTKEQDRPIHTYSKGMRQRIKIAQALAHKPQILFMDEPLTGTDPVGRRHIIELIKKVGEQGSTVIVSSHILHEVEQMTSNILLINKGRVIADGNVYRIREMIDEHPHTIFIEADKNREFAALLSKFDDVVEIRFLERGFQIATRNPDACYDRIPRMALEHKIELKQYASQDNNLMAVFNYLVR</sequence>
<dbReference type="OrthoDB" id="9781246at2"/>
<evidence type="ECO:0000313" key="6">
    <source>
        <dbReference type="EMBL" id="QED29081.1"/>
    </source>
</evidence>
<dbReference type="AlphaFoldDB" id="A0A5B8XV72"/>
<feature type="domain" description="ABC transporter" evidence="5">
    <location>
        <begin position="18"/>
        <end position="246"/>
    </location>
</feature>
<evidence type="ECO:0000256" key="2">
    <source>
        <dbReference type="ARBA" id="ARBA00022448"/>
    </source>
</evidence>
<name>A0A5B8XV72_9DELT</name>
<evidence type="ECO:0000256" key="3">
    <source>
        <dbReference type="ARBA" id="ARBA00022741"/>
    </source>
</evidence>
<dbReference type="Gene3D" id="3.40.50.300">
    <property type="entry name" value="P-loop containing nucleotide triphosphate hydrolases"/>
    <property type="match status" value="1"/>
</dbReference>
<dbReference type="KEGG" id="bbae:FRD01_17915"/>
<dbReference type="InterPro" id="IPR003593">
    <property type="entry name" value="AAA+_ATPase"/>
</dbReference>
<evidence type="ECO:0000256" key="4">
    <source>
        <dbReference type="ARBA" id="ARBA00022840"/>
    </source>
</evidence>
<comment type="similarity">
    <text evidence="1">Belongs to the ABC transporter superfamily.</text>
</comment>
<evidence type="ECO:0000259" key="5">
    <source>
        <dbReference type="PROSITE" id="PS50893"/>
    </source>
</evidence>
<dbReference type="Proteomes" id="UP000321595">
    <property type="component" value="Chromosome"/>
</dbReference>
<organism evidence="6 7">
    <name type="scientific">Microvenator marinus</name>
    <dbReference type="NCBI Taxonomy" id="2600177"/>
    <lineage>
        <taxon>Bacteria</taxon>
        <taxon>Deltaproteobacteria</taxon>
        <taxon>Bradymonadales</taxon>
        <taxon>Microvenatoraceae</taxon>
        <taxon>Microvenator</taxon>
    </lineage>
</organism>
<dbReference type="GO" id="GO:0016887">
    <property type="term" value="F:ATP hydrolysis activity"/>
    <property type="evidence" value="ECO:0007669"/>
    <property type="project" value="InterPro"/>
</dbReference>
<dbReference type="InterPro" id="IPR017871">
    <property type="entry name" value="ABC_transporter-like_CS"/>
</dbReference>
<dbReference type="PANTHER" id="PTHR43335">
    <property type="entry name" value="ABC TRANSPORTER, ATP-BINDING PROTEIN"/>
    <property type="match status" value="1"/>
</dbReference>
<evidence type="ECO:0000313" key="7">
    <source>
        <dbReference type="Proteomes" id="UP000321595"/>
    </source>
</evidence>
<reference evidence="6 7" key="1">
    <citation type="submission" date="2019-08" db="EMBL/GenBank/DDBJ databases">
        <authorList>
            <person name="Liang Q."/>
        </authorList>
    </citation>
    <scope>NUCLEOTIDE SEQUENCE [LARGE SCALE GENOMIC DNA]</scope>
    <source>
        <strain evidence="6 7">V1718</strain>
    </source>
</reference>
<dbReference type="PANTHER" id="PTHR43335:SF11">
    <property type="entry name" value="ABC TRANSPORTER RELATED"/>
    <property type="match status" value="1"/>
</dbReference>
<dbReference type="GO" id="GO:0005524">
    <property type="term" value="F:ATP binding"/>
    <property type="evidence" value="ECO:0007669"/>
    <property type="project" value="UniProtKB-KW"/>
</dbReference>
<dbReference type="Pfam" id="PF00005">
    <property type="entry name" value="ABC_tran"/>
    <property type="match status" value="1"/>
</dbReference>
<dbReference type="InterPro" id="IPR027417">
    <property type="entry name" value="P-loop_NTPase"/>
</dbReference>
<dbReference type="SUPFAM" id="SSF52540">
    <property type="entry name" value="P-loop containing nucleoside triphosphate hydrolases"/>
    <property type="match status" value="1"/>
</dbReference>
<dbReference type="EMBL" id="CP042467">
    <property type="protein sequence ID" value="QED29081.1"/>
    <property type="molecule type" value="Genomic_DNA"/>
</dbReference>
<accession>A0A5B8XV72</accession>
<proteinExistence type="inferred from homology"/>
<keyword evidence="7" id="KW-1185">Reference proteome</keyword>
<evidence type="ECO:0000256" key="1">
    <source>
        <dbReference type="ARBA" id="ARBA00005417"/>
    </source>
</evidence>
<dbReference type="SMART" id="SM00382">
    <property type="entry name" value="AAA"/>
    <property type="match status" value="1"/>
</dbReference>
<gene>
    <name evidence="6" type="ORF">FRD01_17915</name>
</gene>
<dbReference type="InterPro" id="IPR003439">
    <property type="entry name" value="ABC_transporter-like_ATP-bd"/>
</dbReference>
<protein>
    <submittedName>
        <fullName evidence="6">ABC transporter ATP-binding protein</fullName>
    </submittedName>
</protein>